<evidence type="ECO:0000259" key="5">
    <source>
        <dbReference type="Pfam" id="PF00551"/>
    </source>
</evidence>
<reference evidence="6" key="1">
    <citation type="submission" date="2018-06" db="EMBL/GenBank/DDBJ databases">
        <authorList>
            <person name="Zhirakovskaya E."/>
        </authorList>
    </citation>
    <scope>NUCLEOTIDE SEQUENCE</scope>
</reference>
<dbReference type="InterPro" id="IPR002376">
    <property type="entry name" value="Formyl_transf_N"/>
</dbReference>
<evidence type="ECO:0000256" key="3">
    <source>
        <dbReference type="ARBA" id="ARBA00022679"/>
    </source>
</evidence>
<dbReference type="EC" id="2.1.2.2" evidence="2"/>
<feature type="domain" description="Formyl transferase N-terminal" evidence="5">
    <location>
        <begin position="3"/>
        <end position="182"/>
    </location>
</feature>
<dbReference type="PANTHER" id="PTHR43369">
    <property type="entry name" value="PHOSPHORIBOSYLGLYCINAMIDE FORMYLTRANSFERASE"/>
    <property type="match status" value="1"/>
</dbReference>
<protein>
    <recommendedName>
        <fullName evidence="2">phosphoribosylglycinamide formyltransferase 1</fullName>
        <ecNumber evidence="2">2.1.2.2</ecNumber>
    </recommendedName>
</protein>
<dbReference type="NCBIfam" id="TIGR00639">
    <property type="entry name" value="PurN"/>
    <property type="match status" value="1"/>
</dbReference>
<comment type="pathway">
    <text evidence="1">Purine metabolism; IMP biosynthesis via de novo pathway; N(2)-formyl-N(1)-(5-phospho-D-ribosyl)glycinamide from N(1)-(5-phospho-D-ribosyl)glycinamide (10-formyl THF route): step 1/1.</text>
</comment>
<dbReference type="InterPro" id="IPR004607">
    <property type="entry name" value="GART"/>
</dbReference>
<dbReference type="Pfam" id="PF00551">
    <property type="entry name" value="Formyl_trans_N"/>
    <property type="match status" value="1"/>
</dbReference>
<keyword evidence="4" id="KW-0658">Purine biosynthesis</keyword>
<keyword evidence="3 6" id="KW-0808">Transferase</keyword>
<evidence type="ECO:0000256" key="1">
    <source>
        <dbReference type="ARBA" id="ARBA00005054"/>
    </source>
</evidence>
<organism evidence="6">
    <name type="scientific">hydrothermal vent metagenome</name>
    <dbReference type="NCBI Taxonomy" id="652676"/>
    <lineage>
        <taxon>unclassified sequences</taxon>
        <taxon>metagenomes</taxon>
        <taxon>ecological metagenomes</taxon>
    </lineage>
</organism>
<dbReference type="GO" id="GO:0004644">
    <property type="term" value="F:phosphoribosylglycinamide formyltransferase activity"/>
    <property type="evidence" value="ECO:0007669"/>
    <property type="project" value="UniProtKB-EC"/>
</dbReference>
<proteinExistence type="inferred from homology"/>
<dbReference type="Gene3D" id="3.40.50.170">
    <property type="entry name" value="Formyl transferase, N-terminal domain"/>
    <property type="match status" value="1"/>
</dbReference>
<dbReference type="SUPFAM" id="SSF53328">
    <property type="entry name" value="Formyltransferase"/>
    <property type="match status" value="1"/>
</dbReference>
<accession>A0A3B0ZF39</accession>
<dbReference type="PANTHER" id="PTHR43369:SF2">
    <property type="entry name" value="PHOSPHORIBOSYLGLYCINAMIDE FORMYLTRANSFERASE"/>
    <property type="match status" value="1"/>
</dbReference>
<dbReference type="AlphaFoldDB" id="A0A3B0ZF39"/>
<name>A0A3B0ZF39_9ZZZZ</name>
<dbReference type="CDD" id="cd08645">
    <property type="entry name" value="FMT_core_GART"/>
    <property type="match status" value="1"/>
</dbReference>
<evidence type="ECO:0000256" key="2">
    <source>
        <dbReference type="ARBA" id="ARBA00012254"/>
    </source>
</evidence>
<dbReference type="InterPro" id="IPR036477">
    <property type="entry name" value="Formyl_transf_N_sf"/>
</dbReference>
<sequence length="214" mass="23801">MLRIVVLISGNGSNLQAIIDDIHDDEIDASVVAVISNTKEAYGLTRAEQAGIDAIVIDGQGAALRSQYDQQLQQQIDKYHPDLVVLAGFMRILSDDFVNHYHGKIINIHPSLLPKYQGLNTHQRVLDARDTHHGASVHFVIPELDAGPLILQAEVTVHDNDTAETLAQRVHQQEHIIYPLVIKWFAEGRVNMVNNKTFKDGEELTADAAKLHLI</sequence>
<evidence type="ECO:0000313" key="6">
    <source>
        <dbReference type="EMBL" id="VAW92058.1"/>
    </source>
</evidence>
<dbReference type="HAMAP" id="MF_01930">
    <property type="entry name" value="PurN"/>
    <property type="match status" value="1"/>
</dbReference>
<gene>
    <name evidence="6" type="ORF">MNBD_GAMMA23-876</name>
</gene>
<dbReference type="GO" id="GO:0005829">
    <property type="term" value="C:cytosol"/>
    <property type="evidence" value="ECO:0007669"/>
    <property type="project" value="TreeGrafter"/>
</dbReference>
<evidence type="ECO:0000256" key="4">
    <source>
        <dbReference type="ARBA" id="ARBA00022755"/>
    </source>
</evidence>
<dbReference type="GO" id="GO:0006189">
    <property type="term" value="P:'de novo' IMP biosynthetic process"/>
    <property type="evidence" value="ECO:0007669"/>
    <property type="project" value="InterPro"/>
</dbReference>
<dbReference type="EMBL" id="UOFT01000022">
    <property type="protein sequence ID" value="VAW92058.1"/>
    <property type="molecule type" value="Genomic_DNA"/>
</dbReference>